<sequence>MAKTSPPYHSRNHPCLPLSMGGAAHSDAAGGVALILHCRCYSYWRVKGAAIKQPCDRSVRRTEVAVETENGHNEKKQF</sequence>
<comment type="caution">
    <text evidence="1">The sequence shown here is derived from an EMBL/GenBank/DDBJ whole genome shotgun (WGS) entry which is preliminary data.</text>
</comment>
<gene>
    <name evidence="1" type="ORF">AAHA92_04698</name>
</gene>
<protein>
    <submittedName>
        <fullName evidence="1">Uncharacterized protein</fullName>
    </submittedName>
</protein>
<keyword evidence="2" id="KW-1185">Reference proteome</keyword>
<evidence type="ECO:0000313" key="2">
    <source>
        <dbReference type="Proteomes" id="UP001567538"/>
    </source>
</evidence>
<dbReference type="Proteomes" id="UP001567538">
    <property type="component" value="Unassembled WGS sequence"/>
</dbReference>
<dbReference type="EMBL" id="JBEAFC010000003">
    <property type="protein sequence ID" value="KAL1562079.1"/>
    <property type="molecule type" value="Genomic_DNA"/>
</dbReference>
<name>A0ABD1I246_SALDI</name>
<evidence type="ECO:0000313" key="1">
    <source>
        <dbReference type="EMBL" id="KAL1562079.1"/>
    </source>
</evidence>
<organism evidence="1 2">
    <name type="scientific">Salvia divinorum</name>
    <name type="common">Maria pastora</name>
    <name type="synonym">Diviner's sage</name>
    <dbReference type="NCBI Taxonomy" id="28513"/>
    <lineage>
        <taxon>Eukaryota</taxon>
        <taxon>Viridiplantae</taxon>
        <taxon>Streptophyta</taxon>
        <taxon>Embryophyta</taxon>
        <taxon>Tracheophyta</taxon>
        <taxon>Spermatophyta</taxon>
        <taxon>Magnoliopsida</taxon>
        <taxon>eudicotyledons</taxon>
        <taxon>Gunneridae</taxon>
        <taxon>Pentapetalae</taxon>
        <taxon>asterids</taxon>
        <taxon>lamiids</taxon>
        <taxon>Lamiales</taxon>
        <taxon>Lamiaceae</taxon>
        <taxon>Nepetoideae</taxon>
        <taxon>Mentheae</taxon>
        <taxon>Salviinae</taxon>
        <taxon>Salvia</taxon>
        <taxon>Salvia subgen. Calosphace</taxon>
    </lineage>
</organism>
<proteinExistence type="predicted"/>
<reference evidence="1 2" key="1">
    <citation type="submission" date="2024-06" db="EMBL/GenBank/DDBJ databases">
        <title>A chromosome level genome sequence of Diviner's sage (Salvia divinorum).</title>
        <authorList>
            <person name="Ford S.A."/>
            <person name="Ro D.-K."/>
            <person name="Ness R.W."/>
            <person name="Phillips M.A."/>
        </authorList>
    </citation>
    <scope>NUCLEOTIDE SEQUENCE [LARGE SCALE GENOMIC DNA]</scope>
    <source>
        <strain evidence="1">SAF-2024a</strain>
        <tissue evidence="1">Leaf</tissue>
    </source>
</reference>
<accession>A0ABD1I246</accession>
<dbReference type="AlphaFoldDB" id="A0ABD1I246"/>